<gene>
    <name evidence="2" type="ORF">BHL83_09545</name>
</gene>
<protein>
    <recommendedName>
        <fullName evidence="1">Glycosyltransferase 2-like domain-containing protein</fullName>
    </recommendedName>
</protein>
<dbReference type="InterPro" id="IPR001173">
    <property type="entry name" value="Glyco_trans_2-like"/>
</dbReference>
<dbReference type="EMBL" id="MIMV01000244">
    <property type="protein sequence ID" value="OTA81632.1"/>
    <property type="molecule type" value="Genomic_DNA"/>
</dbReference>
<dbReference type="GO" id="GO:0016758">
    <property type="term" value="F:hexosyltransferase activity"/>
    <property type="evidence" value="ECO:0007669"/>
    <property type="project" value="UniProtKB-ARBA"/>
</dbReference>
<organism evidence="2 3">
    <name type="scientific">Limosilactobacillus reuteri</name>
    <name type="common">Lactobacillus reuteri</name>
    <dbReference type="NCBI Taxonomy" id="1598"/>
    <lineage>
        <taxon>Bacteria</taxon>
        <taxon>Bacillati</taxon>
        <taxon>Bacillota</taxon>
        <taxon>Bacilli</taxon>
        <taxon>Lactobacillales</taxon>
        <taxon>Lactobacillaceae</taxon>
        <taxon>Limosilactobacillus</taxon>
    </lineage>
</organism>
<evidence type="ECO:0000313" key="3">
    <source>
        <dbReference type="Proteomes" id="UP000194219"/>
    </source>
</evidence>
<name>A0AAE5J5E5_LIMRT</name>
<dbReference type="PANTHER" id="PTHR22916">
    <property type="entry name" value="GLYCOSYLTRANSFERASE"/>
    <property type="match status" value="1"/>
</dbReference>
<accession>A0AAE5J5E5</accession>
<dbReference type="SUPFAM" id="SSF53448">
    <property type="entry name" value="Nucleotide-diphospho-sugar transferases"/>
    <property type="match status" value="1"/>
</dbReference>
<proteinExistence type="predicted"/>
<dbReference type="AlphaFoldDB" id="A0AAE5J5E5"/>
<dbReference type="Proteomes" id="UP000194219">
    <property type="component" value="Unassembled WGS sequence"/>
</dbReference>
<reference evidence="2 3" key="1">
    <citation type="submission" date="2016-09" db="EMBL/GenBank/DDBJ databases">
        <title>Lactobacillus reuteri KLR3006, genome sequencing and assembly.</title>
        <authorList>
            <person name="Lee J.-Y."/>
            <person name="Kim E.B."/>
            <person name="Choi Y.-J."/>
        </authorList>
    </citation>
    <scope>NUCLEOTIDE SEQUENCE [LARGE SCALE GENOMIC DNA]</scope>
    <source>
        <strain evidence="2 3">KLR3006</strain>
    </source>
</reference>
<comment type="caution">
    <text evidence="2">The sequence shown here is derived from an EMBL/GenBank/DDBJ whole genome shotgun (WGS) entry which is preliminary data.</text>
</comment>
<feature type="domain" description="Glycosyltransferase 2-like" evidence="1">
    <location>
        <begin position="75"/>
        <end position="232"/>
    </location>
</feature>
<dbReference type="CDD" id="cd00761">
    <property type="entry name" value="Glyco_tranf_GTA_type"/>
    <property type="match status" value="1"/>
</dbReference>
<dbReference type="PANTHER" id="PTHR22916:SF3">
    <property type="entry name" value="UDP-GLCNAC:BETAGAL BETA-1,3-N-ACETYLGLUCOSAMINYLTRANSFERASE-LIKE PROTEIN 1"/>
    <property type="match status" value="1"/>
</dbReference>
<evidence type="ECO:0000259" key="1">
    <source>
        <dbReference type="Pfam" id="PF00535"/>
    </source>
</evidence>
<dbReference type="InterPro" id="IPR029044">
    <property type="entry name" value="Nucleotide-diphossugar_trans"/>
</dbReference>
<dbReference type="Gene3D" id="3.90.550.10">
    <property type="entry name" value="Spore Coat Polysaccharide Biosynthesis Protein SpsA, Chain A"/>
    <property type="match status" value="1"/>
</dbReference>
<evidence type="ECO:0000313" key="2">
    <source>
        <dbReference type="EMBL" id="OTA81632.1"/>
    </source>
</evidence>
<dbReference type="Pfam" id="PF00535">
    <property type="entry name" value="Glycos_transf_2"/>
    <property type="match status" value="1"/>
</dbReference>
<sequence length="382" mass="44568">MLFMYSKFRIVNKIMKLCKIPQNVRYNTLSLFIKNNYVPTDIEAFSFLKSISSYPTGSSINEDRGISDKDKYNLSIIIPAYNADKFITQCLDSISKQITTYRFQAIVVNDGSTDETLKIIEEFERKYPKIFKCITQENKGFSGARNTGLDYVNSEYLAFVDSDDIVSVDFVEMLLANAYKNSADIVEGSYQKVKENGHLQKALIHKNRNSVDPYDNLYGYPWGKIYRTELFNNVKFPEGFWYEDTVGMYRIWPKAKKVSTISSVIYYYRINNSGITFSSRGKKKAIDSVYVTKQLLEDCAELQEEITYSLYDFTLYQMAMNFHRIRLLDKEILINAFSVMSKLLDEYFPANKFNTKSQQLKIIQDSLRKRDYKMFVSYCLSM</sequence>